<sequence>MPCRTSNAPCRHQLAEMKARPCCALAQNPADQSSLYTHGSGATSIVSLFHRAQSLSQACADADADDPALAALNLRATEPNPRHRSPALISF</sequence>
<evidence type="ECO:0000313" key="1">
    <source>
        <dbReference type="EMBL" id="KAK9951597.1"/>
    </source>
</evidence>
<comment type="caution">
    <text evidence="1">The sequence shown here is derived from an EMBL/GenBank/DDBJ whole genome shotgun (WGS) entry which is preliminary data.</text>
</comment>
<dbReference type="Proteomes" id="UP001457282">
    <property type="component" value="Unassembled WGS sequence"/>
</dbReference>
<reference evidence="1 2" key="1">
    <citation type="journal article" date="2023" name="G3 (Bethesda)">
        <title>A chromosome-length genome assembly and annotation of blackberry (Rubus argutus, cv. 'Hillquist').</title>
        <authorList>
            <person name="Bruna T."/>
            <person name="Aryal R."/>
            <person name="Dudchenko O."/>
            <person name="Sargent D.J."/>
            <person name="Mead D."/>
            <person name="Buti M."/>
            <person name="Cavallini A."/>
            <person name="Hytonen T."/>
            <person name="Andres J."/>
            <person name="Pham M."/>
            <person name="Weisz D."/>
            <person name="Mascagni F."/>
            <person name="Usai G."/>
            <person name="Natali L."/>
            <person name="Bassil N."/>
            <person name="Fernandez G.E."/>
            <person name="Lomsadze A."/>
            <person name="Armour M."/>
            <person name="Olukolu B."/>
            <person name="Poorten T."/>
            <person name="Britton C."/>
            <person name="Davik J."/>
            <person name="Ashrafi H."/>
            <person name="Aiden E.L."/>
            <person name="Borodovsky M."/>
            <person name="Worthington M."/>
        </authorList>
    </citation>
    <scope>NUCLEOTIDE SEQUENCE [LARGE SCALE GENOMIC DNA]</scope>
    <source>
        <strain evidence="1">PI 553951</strain>
    </source>
</reference>
<name>A0AAW1YSN8_RUBAR</name>
<evidence type="ECO:0000313" key="2">
    <source>
        <dbReference type="Proteomes" id="UP001457282"/>
    </source>
</evidence>
<gene>
    <name evidence="1" type="ORF">M0R45_007035</name>
</gene>
<dbReference type="AlphaFoldDB" id="A0AAW1YSN8"/>
<keyword evidence="2" id="KW-1185">Reference proteome</keyword>
<dbReference type="EMBL" id="JBEDUW010000001">
    <property type="protein sequence ID" value="KAK9951597.1"/>
    <property type="molecule type" value="Genomic_DNA"/>
</dbReference>
<accession>A0AAW1YSN8</accession>
<protein>
    <submittedName>
        <fullName evidence="1">Uncharacterized protein</fullName>
    </submittedName>
</protein>
<organism evidence="1 2">
    <name type="scientific">Rubus argutus</name>
    <name type="common">Southern blackberry</name>
    <dbReference type="NCBI Taxonomy" id="59490"/>
    <lineage>
        <taxon>Eukaryota</taxon>
        <taxon>Viridiplantae</taxon>
        <taxon>Streptophyta</taxon>
        <taxon>Embryophyta</taxon>
        <taxon>Tracheophyta</taxon>
        <taxon>Spermatophyta</taxon>
        <taxon>Magnoliopsida</taxon>
        <taxon>eudicotyledons</taxon>
        <taxon>Gunneridae</taxon>
        <taxon>Pentapetalae</taxon>
        <taxon>rosids</taxon>
        <taxon>fabids</taxon>
        <taxon>Rosales</taxon>
        <taxon>Rosaceae</taxon>
        <taxon>Rosoideae</taxon>
        <taxon>Rosoideae incertae sedis</taxon>
        <taxon>Rubus</taxon>
    </lineage>
</organism>
<proteinExistence type="predicted"/>